<feature type="region of interest" description="Disordered" evidence="1">
    <location>
        <begin position="66"/>
        <end position="101"/>
    </location>
</feature>
<keyword evidence="3" id="KW-1185">Reference proteome</keyword>
<organism evidence="2 3">
    <name type="scientific">Teratosphaeria nubilosa</name>
    <dbReference type="NCBI Taxonomy" id="161662"/>
    <lineage>
        <taxon>Eukaryota</taxon>
        <taxon>Fungi</taxon>
        <taxon>Dikarya</taxon>
        <taxon>Ascomycota</taxon>
        <taxon>Pezizomycotina</taxon>
        <taxon>Dothideomycetes</taxon>
        <taxon>Dothideomycetidae</taxon>
        <taxon>Mycosphaerellales</taxon>
        <taxon>Teratosphaeriaceae</taxon>
        <taxon>Teratosphaeria</taxon>
    </lineage>
</organism>
<accession>A0A6G1LCH6</accession>
<dbReference type="Proteomes" id="UP000799436">
    <property type="component" value="Unassembled WGS sequence"/>
</dbReference>
<sequence>MGREKHAPARASLLFITGAIDASQILTNQAANLQSNRNIAYLENIRQLDMMLQSTRQTQDIAALRHDDGSPTETMMSDSKPIFSPPDRPDHRIPPRFVRPPLYSRTPAVQQLQCLHVCRQATD</sequence>
<evidence type="ECO:0000313" key="3">
    <source>
        <dbReference type="Proteomes" id="UP000799436"/>
    </source>
</evidence>
<evidence type="ECO:0000313" key="2">
    <source>
        <dbReference type="EMBL" id="KAF2770330.1"/>
    </source>
</evidence>
<gene>
    <name evidence="2" type="ORF">EJ03DRAFT_65924</name>
</gene>
<evidence type="ECO:0000256" key="1">
    <source>
        <dbReference type="SAM" id="MobiDB-lite"/>
    </source>
</evidence>
<proteinExistence type="predicted"/>
<name>A0A6G1LCH6_9PEZI</name>
<dbReference type="EMBL" id="ML995826">
    <property type="protein sequence ID" value="KAF2770330.1"/>
    <property type="molecule type" value="Genomic_DNA"/>
</dbReference>
<dbReference type="AlphaFoldDB" id="A0A6G1LCH6"/>
<protein>
    <submittedName>
        <fullName evidence="2">Uncharacterized protein</fullName>
    </submittedName>
</protein>
<reference evidence="2" key="1">
    <citation type="journal article" date="2020" name="Stud. Mycol.">
        <title>101 Dothideomycetes genomes: a test case for predicting lifestyles and emergence of pathogens.</title>
        <authorList>
            <person name="Haridas S."/>
            <person name="Albert R."/>
            <person name="Binder M."/>
            <person name="Bloem J."/>
            <person name="Labutti K."/>
            <person name="Salamov A."/>
            <person name="Andreopoulos B."/>
            <person name="Baker S."/>
            <person name="Barry K."/>
            <person name="Bills G."/>
            <person name="Bluhm B."/>
            <person name="Cannon C."/>
            <person name="Castanera R."/>
            <person name="Culley D."/>
            <person name="Daum C."/>
            <person name="Ezra D."/>
            <person name="Gonzalez J."/>
            <person name="Henrissat B."/>
            <person name="Kuo A."/>
            <person name="Liang C."/>
            <person name="Lipzen A."/>
            <person name="Lutzoni F."/>
            <person name="Magnuson J."/>
            <person name="Mondo S."/>
            <person name="Nolan M."/>
            <person name="Ohm R."/>
            <person name="Pangilinan J."/>
            <person name="Park H.-J."/>
            <person name="Ramirez L."/>
            <person name="Alfaro M."/>
            <person name="Sun H."/>
            <person name="Tritt A."/>
            <person name="Yoshinaga Y."/>
            <person name="Zwiers L.-H."/>
            <person name="Turgeon B."/>
            <person name="Goodwin S."/>
            <person name="Spatafora J."/>
            <person name="Crous P."/>
            <person name="Grigoriev I."/>
        </authorList>
    </citation>
    <scope>NUCLEOTIDE SEQUENCE</scope>
    <source>
        <strain evidence="2">CBS 116005</strain>
    </source>
</reference>